<dbReference type="EMBL" id="WIQW01000004">
    <property type="protein sequence ID" value="KAF3111287.1"/>
    <property type="molecule type" value="Genomic_DNA"/>
</dbReference>
<evidence type="ECO:0000313" key="3">
    <source>
        <dbReference type="Proteomes" id="UP000475325"/>
    </source>
</evidence>
<feature type="region of interest" description="Disordered" evidence="1">
    <location>
        <begin position="1"/>
        <end position="40"/>
    </location>
</feature>
<gene>
    <name evidence="2" type="ORF">TWF102_006960</name>
</gene>
<accession>A0A7C8JCN2</accession>
<dbReference type="AlphaFoldDB" id="A0A7C8JCN2"/>
<feature type="compositionally biased region" description="Pro residues" evidence="1">
    <location>
        <begin position="72"/>
        <end position="83"/>
    </location>
</feature>
<dbReference type="Proteomes" id="UP000475325">
    <property type="component" value="Unassembled WGS sequence"/>
</dbReference>
<proteinExistence type="predicted"/>
<feature type="compositionally biased region" description="Polar residues" evidence="1">
    <location>
        <begin position="1"/>
        <end position="19"/>
    </location>
</feature>
<organism evidence="2 3">
    <name type="scientific">Orbilia oligospora</name>
    <name type="common">Nematode-trapping fungus</name>
    <name type="synonym">Arthrobotrys oligospora</name>
    <dbReference type="NCBI Taxonomy" id="2813651"/>
    <lineage>
        <taxon>Eukaryota</taxon>
        <taxon>Fungi</taxon>
        <taxon>Dikarya</taxon>
        <taxon>Ascomycota</taxon>
        <taxon>Pezizomycotina</taxon>
        <taxon>Orbiliomycetes</taxon>
        <taxon>Orbiliales</taxon>
        <taxon>Orbiliaceae</taxon>
        <taxon>Orbilia</taxon>
    </lineage>
</organism>
<comment type="caution">
    <text evidence="2">The sequence shown here is derived from an EMBL/GenBank/DDBJ whole genome shotgun (WGS) entry which is preliminary data.</text>
</comment>
<evidence type="ECO:0000313" key="2">
    <source>
        <dbReference type="EMBL" id="KAF3111287.1"/>
    </source>
</evidence>
<evidence type="ECO:0000256" key="1">
    <source>
        <dbReference type="SAM" id="MobiDB-lite"/>
    </source>
</evidence>
<protein>
    <submittedName>
        <fullName evidence="2">Uncharacterized protein</fullName>
    </submittedName>
</protein>
<feature type="compositionally biased region" description="Polar residues" evidence="1">
    <location>
        <begin position="31"/>
        <end position="40"/>
    </location>
</feature>
<name>A0A7C8JCN2_ORBOL</name>
<reference evidence="2 3" key="1">
    <citation type="submission" date="2019-06" db="EMBL/GenBank/DDBJ databases">
        <authorList>
            <person name="Palmer J.M."/>
        </authorList>
    </citation>
    <scope>NUCLEOTIDE SEQUENCE [LARGE SCALE GENOMIC DNA]</scope>
    <source>
        <strain evidence="2 3">TWF102</strain>
    </source>
</reference>
<sequence length="188" mass="20783">MSSLQTSTDSRAVTGQNHRNSAEYRQPKAGANTSSLRARTYNPSSLEVQSLNLLLDSLDLHSNTVRADIPYSGPPTTPVPPPKADTGESAGNKEPILTFDFRVALELGRLQALAEEHNRKQDQLLLKQDGLMHKQEGHETLIWRALTMLKNITEEIGVIKRALCLLQPELANALYVPKTSQAPPQRPQ</sequence>
<feature type="region of interest" description="Disordered" evidence="1">
    <location>
        <begin position="66"/>
        <end position="92"/>
    </location>
</feature>